<organism evidence="1 2">
    <name type="scientific">Pluteus cervinus</name>
    <dbReference type="NCBI Taxonomy" id="181527"/>
    <lineage>
        <taxon>Eukaryota</taxon>
        <taxon>Fungi</taxon>
        <taxon>Dikarya</taxon>
        <taxon>Basidiomycota</taxon>
        <taxon>Agaricomycotina</taxon>
        <taxon>Agaricomycetes</taxon>
        <taxon>Agaricomycetidae</taxon>
        <taxon>Agaricales</taxon>
        <taxon>Pluteineae</taxon>
        <taxon>Pluteaceae</taxon>
        <taxon>Pluteus</taxon>
    </lineage>
</organism>
<keyword evidence="2" id="KW-1185">Reference proteome</keyword>
<sequence>MCKISERLADTLGNNVDPFGGINIVFAGDFAQLPPAVGGENESLYTRKLPQPAVTVPDQRKVAGKALWHQVTTVVILRQNMRQTTQSAEDAKLRTALTNMRYRACTKEDIAFLKSRRHHNTNSNRPNITDQKFRNVSIITSFNVCKDAINGLGCVRFAKETNQELENFYSEDVLYVEDLEKSKPGKRKRFKLNKDIPPKIQQWMWNQPTSASDKHIPGCLSLCIGLPVIIRTNLATELCITKGQEGYVYNWVSTTGSKGQKTLQVLFVKLANPPRTIHFEGLPENVVPVYKTTTRTKVSLPRGSDVSVSRTQVEVLPNFSMTDYSSQGKTRPFNPVDLDHSKTHQHIYTALSRGTSAEGTIILQHIGEEKITGGLSGPLRQ</sequence>
<gene>
    <name evidence="1" type="ORF">BDN72DRAFT_781895</name>
</gene>
<evidence type="ECO:0000313" key="1">
    <source>
        <dbReference type="EMBL" id="TFK58588.1"/>
    </source>
</evidence>
<name>A0ACD2ZYZ4_9AGAR</name>
<dbReference type="EMBL" id="ML209289">
    <property type="protein sequence ID" value="TFK58588.1"/>
    <property type="molecule type" value="Genomic_DNA"/>
</dbReference>
<accession>A0ACD2ZYZ4</accession>
<proteinExistence type="predicted"/>
<reference evidence="1 2" key="1">
    <citation type="journal article" date="2019" name="Nat. Ecol. Evol.">
        <title>Megaphylogeny resolves global patterns of mushroom evolution.</title>
        <authorList>
            <person name="Varga T."/>
            <person name="Krizsan K."/>
            <person name="Foldi C."/>
            <person name="Dima B."/>
            <person name="Sanchez-Garcia M."/>
            <person name="Sanchez-Ramirez S."/>
            <person name="Szollosi G.J."/>
            <person name="Szarkandi J.G."/>
            <person name="Papp V."/>
            <person name="Albert L."/>
            <person name="Andreopoulos W."/>
            <person name="Angelini C."/>
            <person name="Antonin V."/>
            <person name="Barry K.W."/>
            <person name="Bougher N.L."/>
            <person name="Buchanan P."/>
            <person name="Buyck B."/>
            <person name="Bense V."/>
            <person name="Catcheside P."/>
            <person name="Chovatia M."/>
            <person name="Cooper J."/>
            <person name="Damon W."/>
            <person name="Desjardin D."/>
            <person name="Finy P."/>
            <person name="Geml J."/>
            <person name="Haridas S."/>
            <person name="Hughes K."/>
            <person name="Justo A."/>
            <person name="Karasinski D."/>
            <person name="Kautmanova I."/>
            <person name="Kiss B."/>
            <person name="Kocsube S."/>
            <person name="Kotiranta H."/>
            <person name="LaButti K.M."/>
            <person name="Lechner B.E."/>
            <person name="Liimatainen K."/>
            <person name="Lipzen A."/>
            <person name="Lukacs Z."/>
            <person name="Mihaltcheva S."/>
            <person name="Morgado L.N."/>
            <person name="Niskanen T."/>
            <person name="Noordeloos M.E."/>
            <person name="Ohm R.A."/>
            <person name="Ortiz-Santana B."/>
            <person name="Ovrebo C."/>
            <person name="Racz N."/>
            <person name="Riley R."/>
            <person name="Savchenko A."/>
            <person name="Shiryaev A."/>
            <person name="Soop K."/>
            <person name="Spirin V."/>
            <person name="Szebenyi C."/>
            <person name="Tomsovsky M."/>
            <person name="Tulloss R.E."/>
            <person name="Uehling J."/>
            <person name="Grigoriev I.V."/>
            <person name="Vagvolgyi C."/>
            <person name="Papp T."/>
            <person name="Martin F.M."/>
            <person name="Miettinen O."/>
            <person name="Hibbett D.S."/>
            <person name="Nagy L.G."/>
        </authorList>
    </citation>
    <scope>NUCLEOTIDE SEQUENCE [LARGE SCALE GENOMIC DNA]</scope>
    <source>
        <strain evidence="1 2">NL-1719</strain>
    </source>
</reference>
<dbReference type="Proteomes" id="UP000308600">
    <property type="component" value="Unassembled WGS sequence"/>
</dbReference>
<evidence type="ECO:0000313" key="2">
    <source>
        <dbReference type="Proteomes" id="UP000308600"/>
    </source>
</evidence>
<feature type="non-terminal residue" evidence="1">
    <location>
        <position position="381"/>
    </location>
</feature>
<protein>
    <submittedName>
        <fullName evidence="1">Uncharacterized protein</fullName>
    </submittedName>
</protein>